<dbReference type="Gene3D" id="3.40.630.30">
    <property type="match status" value="1"/>
</dbReference>
<evidence type="ECO:0000313" key="3">
    <source>
        <dbReference type="EMBL" id="TDQ63946.1"/>
    </source>
</evidence>
<dbReference type="PANTHER" id="PTHR13947:SF37">
    <property type="entry name" value="LD18367P"/>
    <property type="match status" value="1"/>
</dbReference>
<comment type="caution">
    <text evidence="3">The sequence shown here is derived from an EMBL/GenBank/DDBJ whole genome shotgun (WGS) entry which is preliminary data.</text>
</comment>
<dbReference type="InterPro" id="IPR050769">
    <property type="entry name" value="NAT_camello-type"/>
</dbReference>
<dbReference type="GO" id="GO:0008080">
    <property type="term" value="F:N-acetyltransferase activity"/>
    <property type="evidence" value="ECO:0007669"/>
    <property type="project" value="InterPro"/>
</dbReference>
<evidence type="ECO:0000259" key="2">
    <source>
        <dbReference type="PROSITE" id="PS51186"/>
    </source>
</evidence>
<sequence length="149" mass="16874">MNIRPARREELEELSALCLRAKAYWPYDAAFIEACREELTITQEHLSQHTIMVGEQNERAAGVLRLDRLGDGFELELLFVEPEFIGKGIGRLLLEWGTEFARQHSAKFITTVADPHAEAFYAHMGFKTTGEVASQSIPGRKLPQMELTL</sequence>
<dbReference type="Proteomes" id="UP000295391">
    <property type="component" value="Unassembled WGS sequence"/>
</dbReference>
<dbReference type="InterPro" id="IPR000182">
    <property type="entry name" value="GNAT_dom"/>
</dbReference>
<dbReference type="OrthoDB" id="7205533at2"/>
<keyword evidence="4" id="KW-1185">Reference proteome</keyword>
<dbReference type="EMBL" id="SNYR01000002">
    <property type="protein sequence ID" value="TDQ63946.1"/>
    <property type="molecule type" value="Genomic_DNA"/>
</dbReference>
<accession>A0A4R6VP09</accession>
<name>A0A4R6VP09_9HYPH</name>
<reference evidence="3 4" key="1">
    <citation type="submission" date="2019-03" db="EMBL/GenBank/DDBJ databases">
        <title>Genomic Encyclopedia of Type Strains, Phase III (KMG-III): the genomes of soil and plant-associated and newly described type strains.</title>
        <authorList>
            <person name="Whitman W."/>
        </authorList>
    </citation>
    <scope>NUCLEOTIDE SEQUENCE [LARGE SCALE GENOMIC DNA]</scope>
    <source>
        <strain evidence="3 4">CGMCC 1.7002</strain>
    </source>
</reference>
<dbReference type="Pfam" id="PF13673">
    <property type="entry name" value="Acetyltransf_10"/>
    <property type="match status" value="1"/>
</dbReference>
<dbReference type="PANTHER" id="PTHR13947">
    <property type="entry name" value="GNAT FAMILY N-ACETYLTRANSFERASE"/>
    <property type="match status" value="1"/>
</dbReference>
<dbReference type="SUPFAM" id="SSF55729">
    <property type="entry name" value="Acyl-CoA N-acyltransferases (Nat)"/>
    <property type="match status" value="1"/>
</dbReference>
<dbReference type="InterPro" id="IPR016181">
    <property type="entry name" value="Acyl_CoA_acyltransferase"/>
</dbReference>
<dbReference type="AlphaFoldDB" id="A0A4R6VP09"/>
<dbReference type="PROSITE" id="PS51186">
    <property type="entry name" value="GNAT"/>
    <property type="match status" value="1"/>
</dbReference>
<evidence type="ECO:0000313" key="4">
    <source>
        <dbReference type="Proteomes" id="UP000295391"/>
    </source>
</evidence>
<gene>
    <name evidence="3" type="ORF">ATL17_1955</name>
</gene>
<evidence type="ECO:0000256" key="1">
    <source>
        <dbReference type="ARBA" id="ARBA00022679"/>
    </source>
</evidence>
<dbReference type="CDD" id="cd04301">
    <property type="entry name" value="NAT_SF"/>
    <property type="match status" value="1"/>
</dbReference>
<feature type="domain" description="N-acetyltransferase" evidence="2">
    <location>
        <begin position="1"/>
        <end position="149"/>
    </location>
</feature>
<proteinExistence type="predicted"/>
<dbReference type="RefSeq" id="WP_133572592.1">
    <property type="nucleotide sequence ID" value="NZ_SNYR01000002.1"/>
</dbReference>
<keyword evidence="1 3" id="KW-0808">Transferase</keyword>
<protein>
    <submittedName>
        <fullName evidence="3">Putative N-acetyltransferase YhbS</fullName>
    </submittedName>
</protein>
<organism evidence="3 4">
    <name type="scientific">Maritalea mobilis</name>
    <dbReference type="NCBI Taxonomy" id="483324"/>
    <lineage>
        <taxon>Bacteria</taxon>
        <taxon>Pseudomonadati</taxon>
        <taxon>Pseudomonadota</taxon>
        <taxon>Alphaproteobacteria</taxon>
        <taxon>Hyphomicrobiales</taxon>
        <taxon>Devosiaceae</taxon>
        <taxon>Maritalea</taxon>
    </lineage>
</organism>